<dbReference type="RefSeq" id="WP_091662258.1">
    <property type="nucleotide sequence ID" value="NZ_FONT01000005.1"/>
</dbReference>
<sequence length="286" mass="31396">MNQIKKYIKDLVAEFQKDNVPLLAAAQAYYYLLSIVPLLIVCFSLIPYLNISSEEAMSFIETMMPGEMATIFEDNIVSLVETPKGGLLTVGIIGTLWSASNGINAFIKASNEAYEVEETRSFIKARLLALGLTLGLIVSVIIAMLLPVFGNVILEFVSSLIGLGGSSVVLFQVLRWAISIIVLTALLLILYRVAPNKKLPFKHVLPGALAGSLLWQLISLGFSFYVSNFGSYSATYGSLGGVIILMIWFFLIGIILMVGAEINVVYHRRKTNRYDYASSRSGQMTT</sequence>
<evidence type="ECO:0000313" key="8">
    <source>
        <dbReference type="Proteomes" id="UP000199516"/>
    </source>
</evidence>
<comment type="subcellular location">
    <subcellularLocation>
        <location evidence="1">Cell membrane</location>
        <topology evidence="1">Multi-pass membrane protein</topology>
    </subcellularLocation>
</comment>
<keyword evidence="4 6" id="KW-1133">Transmembrane helix</keyword>
<gene>
    <name evidence="7" type="ORF">SAMN05192532_105194</name>
</gene>
<dbReference type="PANTHER" id="PTHR30213">
    <property type="entry name" value="INNER MEMBRANE PROTEIN YHJD"/>
    <property type="match status" value="1"/>
</dbReference>
<dbReference type="InterPro" id="IPR017039">
    <property type="entry name" value="Virul_fac_BrkB"/>
</dbReference>
<evidence type="ECO:0000256" key="3">
    <source>
        <dbReference type="ARBA" id="ARBA00022692"/>
    </source>
</evidence>
<feature type="transmembrane region" description="Helical" evidence="6">
    <location>
        <begin position="203"/>
        <end position="226"/>
    </location>
</feature>
<evidence type="ECO:0000256" key="5">
    <source>
        <dbReference type="ARBA" id="ARBA00023136"/>
    </source>
</evidence>
<protein>
    <submittedName>
        <fullName evidence="7">Membrane protein</fullName>
    </submittedName>
</protein>
<keyword evidence="8" id="KW-1185">Reference proteome</keyword>
<feature type="transmembrane region" description="Helical" evidence="6">
    <location>
        <begin position="238"/>
        <end position="260"/>
    </location>
</feature>
<keyword evidence="2" id="KW-1003">Cell membrane</keyword>
<dbReference type="AlphaFoldDB" id="A0A1I2E903"/>
<dbReference type="STRING" id="930128.SAMN05192532_105194"/>
<name>A0A1I2E903_9BACI</name>
<feature type="transmembrane region" description="Helical" evidence="6">
    <location>
        <begin position="127"/>
        <end position="149"/>
    </location>
</feature>
<evidence type="ECO:0000256" key="4">
    <source>
        <dbReference type="ARBA" id="ARBA00022989"/>
    </source>
</evidence>
<dbReference type="EMBL" id="FONT01000005">
    <property type="protein sequence ID" value="SFE89325.1"/>
    <property type="molecule type" value="Genomic_DNA"/>
</dbReference>
<evidence type="ECO:0000256" key="2">
    <source>
        <dbReference type="ARBA" id="ARBA00022475"/>
    </source>
</evidence>
<organism evidence="7 8">
    <name type="scientific">Alteribacillus iranensis</name>
    <dbReference type="NCBI Taxonomy" id="930128"/>
    <lineage>
        <taxon>Bacteria</taxon>
        <taxon>Bacillati</taxon>
        <taxon>Bacillota</taxon>
        <taxon>Bacilli</taxon>
        <taxon>Bacillales</taxon>
        <taxon>Bacillaceae</taxon>
        <taxon>Alteribacillus</taxon>
    </lineage>
</organism>
<dbReference type="Pfam" id="PF03631">
    <property type="entry name" value="Virul_fac_BrkB"/>
    <property type="match status" value="1"/>
</dbReference>
<evidence type="ECO:0000256" key="1">
    <source>
        <dbReference type="ARBA" id="ARBA00004651"/>
    </source>
</evidence>
<dbReference type="PANTHER" id="PTHR30213:SF0">
    <property type="entry name" value="UPF0761 MEMBRANE PROTEIN YIHY"/>
    <property type="match status" value="1"/>
</dbReference>
<keyword evidence="3 6" id="KW-0812">Transmembrane</keyword>
<dbReference type="NCBIfam" id="TIGR00765">
    <property type="entry name" value="yihY_not_rbn"/>
    <property type="match status" value="1"/>
</dbReference>
<feature type="transmembrane region" description="Helical" evidence="6">
    <location>
        <begin position="169"/>
        <end position="191"/>
    </location>
</feature>
<proteinExistence type="predicted"/>
<dbReference type="OrthoDB" id="9775903at2"/>
<dbReference type="PIRSF" id="PIRSF035875">
    <property type="entry name" value="RNase_BN"/>
    <property type="match status" value="1"/>
</dbReference>
<feature type="transmembrane region" description="Helical" evidence="6">
    <location>
        <begin position="28"/>
        <end position="49"/>
    </location>
</feature>
<accession>A0A1I2E903</accession>
<dbReference type="GO" id="GO:0005886">
    <property type="term" value="C:plasma membrane"/>
    <property type="evidence" value="ECO:0007669"/>
    <property type="project" value="UniProtKB-SubCell"/>
</dbReference>
<dbReference type="Proteomes" id="UP000199516">
    <property type="component" value="Unassembled WGS sequence"/>
</dbReference>
<evidence type="ECO:0000256" key="6">
    <source>
        <dbReference type="SAM" id="Phobius"/>
    </source>
</evidence>
<reference evidence="7 8" key="1">
    <citation type="submission" date="2016-10" db="EMBL/GenBank/DDBJ databases">
        <authorList>
            <person name="de Groot N.N."/>
        </authorList>
    </citation>
    <scope>NUCLEOTIDE SEQUENCE [LARGE SCALE GENOMIC DNA]</scope>
    <source>
        <strain evidence="7 8">DSM 23995</strain>
    </source>
</reference>
<keyword evidence="5 6" id="KW-0472">Membrane</keyword>
<evidence type="ECO:0000313" key="7">
    <source>
        <dbReference type="EMBL" id="SFE89325.1"/>
    </source>
</evidence>